<dbReference type="InterPro" id="IPR058331">
    <property type="entry name" value="DUF8018"/>
</dbReference>
<sequence>MTWCEKILNWIKDRENKPLLFLFSFVVLLLMTVFTLCYLLGGMDFSLLGVKLKSMLLLRRFLFFRLLGWEVPFILLLGVLSGDYTLHMMDPSGSSGSTHSEGGGGSDQPNFWDNFDIEVLLEPFSGTSGTGSVNQPAEGMPVPPANPVGEQAGPENPEVPEDPSEILGGDSIESIKSRLLQSKENPSPEEIRIAEYDAEDLFQVKVEIIRGMTPLDPEGDWPGRGARALDNPRTSTGEDSLENLYRLKDGVLSGDAEIISKLKDRMVFRRADNDAASQN</sequence>
<gene>
    <name evidence="4" type="primary">ORF279</name>
</gene>
<feature type="region of interest" description="Disordered" evidence="1">
    <location>
        <begin position="127"/>
        <end position="169"/>
    </location>
</feature>
<evidence type="ECO:0000256" key="1">
    <source>
        <dbReference type="SAM" id="MobiDB-lite"/>
    </source>
</evidence>
<dbReference type="GeneID" id="40866310"/>
<proteinExistence type="predicted"/>
<keyword evidence="2" id="KW-0472">Membrane</keyword>
<dbReference type="InterPro" id="IPR052694">
    <property type="entry name" value="Mt_uS3-like"/>
</dbReference>
<feature type="transmembrane region" description="Helical" evidence="2">
    <location>
        <begin position="20"/>
        <end position="41"/>
    </location>
</feature>
<feature type="domain" description="DUF8018" evidence="3">
    <location>
        <begin position="165"/>
        <end position="258"/>
    </location>
</feature>
<organism evidence="4">
    <name type="scientific">Sophora flavescens</name>
    <name type="common">Shrubby sophora</name>
    <name type="synonym">Radiusia flavescens</name>
    <dbReference type="NCBI Taxonomy" id="49840"/>
    <lineage>
        <taxon>Eukaryota</taxon>
        <taxon>Viridiplantae</taxon>
        <taxon>Streptophyta</taxon>
        <taxon>Embryophyta</taxon>
        <taxon>Tracheophyta</taxon>
        <taxon>Spermatophyta</taxon>
        <taxon>Magnoliopsida</taxon>
        <taxon>eudicotyledons</taxon>
        <taxon>Gunneridae</taxon>
        <taxon>Pentapetalae</taxon>
        <taxon>rosids</taxon>
        <taxon>fabids</taxon>
        <taxon>Fabales</taxon>
        <taxon>Fabaceae</taxon>
        <taxon>Papilionoideae</taxon>
        <taxon>50 kb inversion clade</taxon>
        <taxon>genistoids sensu lato</taxon>
        <taxon>core genistoids</taxon>
        <taxon>Sophoreae</taxon>
        <taxon>Sophora</taxon>
    </lineage>
</organism>
<evidence type="ECO:0000313" key="4">
    <source>
        <dbReference type="EMBL" id="QDD68276.1"/>
    </source>
</evidence>
<accession>A0A4Y5UYY4</accession>
<evidence type="ECO:0000256" key="2">
    <source>
        <dbReference type="SAM" id="Phobius"/>
    </source>
</evidence>
<feature type="region of interest" description="Disordered" evidence="1">
    <location>
        <begin position="213"/>
        <end position="240"/>
    </location>
</feature>
<dbReference type="RefSeq" id="YP_009675532.1">
    <property type="nucleotide sequence ID" value="NC_043897.1"/>
</dbReference>
<geneLocation type="mitochondrion" evidence="4"/>
<dbReference type="AlphaFoldDB" id="A0A4Y5UYY4"/>
<reference evidence="4" key="1">
    <citation type="journal article" date="2019" name="Mitochondrial DNA Part B Resour">
        <title>Characterization of the complete mitochondrial genome of shrubby sophora (Sophora flavescens Ait.).</title>
        <authorList>
            <person name="Zhang W."/>
            <person name="Qingdu F."/>
            <person name="Li G."/>
        </authorList>
    </citation>
    <scope>NUCLEOTIDE SEQUENCE</scope>
</reference>
<dbReference type="PANTHER" id="PTHR35289:SF1">
    <property type="entry name" value="ATP SYNTHASE 9 MITOCHONDRIAL-RELATED"/>
    <property type="match status" value="1"/>
</dbReference>
<keyword evidence="2" id="KW-1133">Transmembrane helix</keyword>
<keyword evidence="4" id="KW-0496">Mitochondrion</keyword>
<dbReference type="EMBL" id="MH922916">
    <property type="protein sequence ID" value="QDD68276.1"/>
    <property type="molecule type" value="Genomic_DNA"/>
</dbReference>
<dbReference type="PANTHER" id="PTHR35289">
    <property type="entry name" value="TRANSMEMBRANE PROTEIN"/>
    <property type="match status" value="1"/>
</dbReference>
<dbReference type="Pfam" id="PF26057">
    <property type="entry name" value="DUF8018"/>
    <property type="match status" value="1"/>
</dbReference>
<name>A0A4Y5UYY4_SOPFL</name>
<keyword evidence="2" id="KW-0812">Transmembrane</keyword>
<evidence type="ECO:0000259" key="3">
    <source>
        <dbReference type="Pfam" id="PF26057"/>
    </source>
</evidence>
<feature type="transmembrane region" description="Helical" evidence="2">
    <location>
        <begin position="61"/>
        <end position="80"/>
    </location>
</feature>
<protein>
    <recommendedName>
        <fullName evidence="3">DUF8018 domain-containing protein</fullName>
    </recommendedName>
</protein>